<accession>A0A4C1UDJ9</accession>
<protein>
    <submittedName>
        <fullName evidence="3">Uncharacterized protein</fullName>
    </submittedName>
</protein>
<keyword evidence="4" id="KW-1185">Reference proteome</keyword>
<gene>
    <name evidence="3" type="ORF">EVAR_79461_1</name>
</gene>
<sequence length="208" mass="23413">MTSVFSVFLRFAMRGAGAAREKCRNPAFYIFIKQSRTSPGDAAQIRPRDFCSKTLQGARTKEHDAQASNTSSRPLQRKHRRVQNASRYSDEPNKGAFSDDRRMTEYVEHPCPPVNPTYTSDTHPPDKGIGSLYKDGTHPAIELLVFNSRPRWYCLGPPRLYGASMVIPERPHTVVRLLKMCLVLSVLFKTAKTIPNAEPSLRCSLCAE</sequence>
<name>A0A4C1UDJ9_EUMVA</name>
<feature type="region of interest" description="Disordered" evidence="1">
    <location>
        <begin position="56"/>
        <end position="101"/>
    </location>
</feature>
<dbReference type="EMBL" id="BGZK01000163">
    <property type="protein sequence ID" value="GBP24553.1"/>
    <property type="molecule type" value="Genomic_DNA"/>
</dbReference>
<evidence type="ECO:0000313" key="3">
    <source>
        <dbReference type="EMBL" id="GBP24553.1"/>
    </source>
</evidence>
<comment type="caution">
    <text evidence="3">The sequence shown here is derived from an EMBL/GenBank/DDBJ whole genome shotgun (WGS) entry which is preliminary data.</text>
</comment>
<feature type="signal peptide" evidence="2">
    <location>
        <begin position="1"/>
        <end position="18"/>
    </location>
</feature>
<feature type="chain" id="PRO_5020028816" evidence="2">
    <location>
        <begin position="19"/>
        <end position="208"/>
    </location>
</feature>
<keyword evidence="2" id="KW-0732">Signal</keyword>
<evidence type="ECO:0000256" key="1">
    <source>
        <dbReference type="SAM" id="MobiDB-lite"/>
    </source>
</evidence>
<evidence type="ECO:0000256" key="2">
    <source>
        <dbReference type="SAM" id="SignalP"/>
    </source>
</evidence>
<reference evidence="3 4" key="1">
    <citation type="journal article" date="2019" name="Commun. Biol.">
        <title>The bagworm genome reveals a unique fibroin gene that provides high tensile strength.</title>
        <authorList>
            <person name="Kono N."/>
            <person name="Nakamura H."/>
            <person name="Ohtoshi R."/>
            <person name="Tomita M."/>
            <person name="Numata K."/>
            <person name="Arakawa K."/>
        </authorList>
    </citation>
    <scope>NUCLEOTIDE SEQUENCE [LARGE SCALE GENOMIC DNA]</scope>
</reference>
<evidence type="ECO:0000313" key="4">
    <source>
        <dbReference type="Proteomes" id="UP000299102"/>
    </source>
</evidence>
<proteinExistence type="predicted"/>
<feature type="compositionally biased region" description="Basic and acidic residues" evidence="1">
    <location>
        <begin position="88"/>
        <end position="101"/>
    </location>
</feature>
<organism evidence="3 4">
    <name type="scientific">Eumeta variegata</name>
    <name type="common">Bagworm moth</name>
    <name type="synonym">Eumeta japonica</name>
    <dbReference type="NCBI Taxonomy" id="151549"/>
    <lineage>
        <taxon>Eukaryota</taxon>
        <taxon>Metazoa</taxon>
        <taxon>Ecdysozoa</taxon>
        <taxon>Arthropoda</taxon>
        <taxon>Hexapoda</taxon>
        <taxon>Insecta</taxon>
        <taxon>Pterygota</taxon>
        <taxon>Neoptera</taxon>
        <taxon>Endopterygota</taxon>
        <taxon>Lepidoptera</taxon>
        <taxon>Glossata</taxon>
        <taxon>Ditrysia</taxon>
        <taxon>Tineoidea</taxon>
        <taxon>Psychidae</taxon>
        <taxon>Oiketicinae</taxon>
        <taxon>Eumeta</taxon>
    </lineage>
</organism>
<dbReference type="AlphaFoldDB" id="A0A4C1UDJ9"/>
<dbReference type="Proteomes" id="UP000299102">
    <property type="component" value="Unassembled WGS sequence"/>
</dbReference>